<evidence type="ECO:0000313" key="1">
    <source>
        <dbReference type="EMBL" id="RZQ60208.1"/>
    </source>
</evidence>
<name>A0A4Q7J0G1_9PSEU</name>
<comment type="caution">
    <text evidence="1">The sequence shown here is derived from an EMBL/GenBank/DDBJ whole genome shotgun (WGS) entry which is preliminary data.</text>
</comment>
<dbReference type="RefSeq" id="WP_130478909.1">
    <property type="nucleotide sequence ID" value="NZ_SFCC01000018.1"/>
</dbReference>
<dbReference type="AlphaFoldDB" id="A0A4Q7J0G1"/>
<reference evidence="1 2" key="1">
    <citation type="submission" date="2019-02" db="EMBL/GenBank/DDBJ databases">
        <title>Draft genome sequence of Amycolatopsis sp. 8-3EHSu isolated from roots of Suaeda maritima.</title>
        <authorList>
            <person name="Duangmal K."/>
            <person name="Chantavorakit T."/>
        </authorList>
    </citation>
    <scope>NUCLEOTIDE SEQUENCE [LARGE SCALE GENOMIC DNA]</scope>
    <source>
        <strain evidence="1 2">8-3EHSu</strain>
    </source>
</reference>
<evidence type="ECO:0000313" key="2">
    <source>
        <dbReference type="Proteomes" id="UP000292003"/>
    </source>
</evidence>
<sequence>MNHFPYTGSGPYCYANSFAMMFGDHAPSTAVIEFATGSPFGMQLVGGTLPFFDPYGWVPEAGFDEAQRILGWTSTVTHGASAADAMDRLRAALADGPVWAGPVEMGHLRHQPKMTGPIGADHYVVVLDADDERVVLHDPQGYPYAELPTPLFTAAWAADSLTYGTAYTMRTGFRRVREVAEVDAIRAALPAARRWLSMTAGTDMPPDSAGNGAAAEGLAKLAEGREDFAEVREHLVAFAVRVGTRRLADAATCLSRAGLDDAARVAGTQARLVGSLQYPLVTRDGATVAAILRRLAPTYDELAAALDTAAATAAEAMRTRSSSPVT</sequence>
<proteinExistence type="predicted"/>
<dbReference type="OrthoDB" id="8065844at2"/>
<keyword evidence="2" id="KW-1185">Reference proteome</keyword>
<evidence type="ECO:0008006" key="3">
    <source>
        <dbReference type="Google" id="ProtNLM"/>
    </source>
</evidence>
<accession>A0A4Q7J0G1</accession>
<protein>
    <recommendedName>
        <fullName evidence="3">DUF4872 domain-containing protein</fullName>
    </recommendedName>
</protein>
<dbReference type="Proteomes" id="UP000292003">
    <property type="component" value="Unassembled WGS sequence"/>
</dbReference>
<gene>
    <name evidence="1" type="ORF">EWH70_29925</name>
</gene>
<organism evidence="1 2">
    <name type="scientific">Amycolatopsis suaedae</name>
    <dbReference type="NCBI Taxonomy" id="2510978"/>
    <lineage>
        <taxon>Bacteria</taxon>
        <taxon>Bacillati</taxon>
        <taxon>Actinomycetota</taxon>
        <taxon>Actinomycetes</taxon>
        <taxon>Pseudonocardiales</taxon>
        <taxon>Pseudonocardiaceae</taxon>
        <taxon>Amycolatopsis</taxon>
    </lineage>
</organism>
<dbReference type="EMBL" id="SFCC01000018">
    <property type="protein sequence ID" value="RZQ60208.1"/>
    <property type="molecule type" value="Genomic_DNA"/>
</dbReference>